<keyword evidence="3" id="KW-1064">Adaptive immunity</keyword>
<accession>A0A4W2EQM7</accession>
<keyword evidence="1" id="KW-0732">Signal</keyword>
<organism evidence="8 9">
    <name type="scientific">Bos indicus x Bos taurus</name>
    <name type="common">Hybrid cattle</name>
    <dbReference type="NCBI Taxonomy" id="30522"/>
    <lineage>
        <taxon>Eukaryota</taxon>
        <taxon>Metazoa</taxon>
        <taxon>Chordata</taxon>
        <taxon>Craniata</taxon>
        <taxon>Vertebrata</taxon>
        <taxon>Euteleostomi</taxon>
        <taxon>Mammalia</taxon>
        <taxon>Eutheria</taxon>
        <taxon>Laurasiatheria</taxon>
        <taxon>Artiodactyla</taxon>
        <taxon>Ruminantia</taxon>
        <taxon>Pecora</taxon>
        <taxon>Bovidae</taxon>
        <taxon>Bovinae</taxon>
        <taxon>Bos</taxon>
    </lineage>
</organism>
<dbReference type="AlphaFoldDB" id="A0A4W2EQM7"/>
<dbReference type="GO" id="GO:0002250">
    <property type="term" value="P:adaptive immune response"/>
    <property type="evidence" value="ECO:0007669"/>
    <property type="project" value="UniProtKB-KW"/>
</dbReference>
<dbReference type="Gene3D" id="2.60.40.10">
    <property type="entry name" value="Immunoglobulins"/>
    <property type="match status" value="1"/>
</dbReference>
<protein>
    <recommendedName>
        <fullName evidence="7">Immunoglobulin V-set domain-containing protein</fullName>
    </recommendedName>
</protein>
<reference evidence="8" key="3">
    <citation type="submission" date="2025-09" db="UniProtKB">
        <authorList>
            <consortium name="Ensembl"/>
        </authorList>
    </citation>
    <scope>IDENTIFICATION</scope>
</reference>
<evidence type="ECO:0000313" key="9">
    <source>
        <dbReference type="Proteomes" id="UP000314981"/>
    </source>
</evidence>
<reference evidence="8 9" key="1">
    <citation type="submission" date="2018-11" db="EMBL/GenBank/DDBJ databases">
        <title>Haplotype-resolved cattle genomes.</title>
        <authorList>
            <person name="Low W.Y."/>
            <person name="Tearle R."/>
            <person name="Bickhart D.M."/>
            <person name="Rosen B.D."/>
            <person name="Koren S."/>
            <person name="Rhie A."/>
            <person name="Hiendleder S."/>
            <person name="Phillippy A.M."/>
            <person name="Smith T.P.L."/>
            <person name="Williams J.L."/>
        </authorList>
    </citation>
    <scope>NUCLEOTIDE SEQUENCE [LARGE SCALE GENOMIC DNA]</scope>
</reference>
<name>A0A4W2EQM7_BOBOX</name>
<proteinExistence type="predicted"/>
<dbReference type="SUPFAM" id="SSF48726">
    <property type="entry name" value="Immunoglobulin"/>
    <property type="match status" value="1"/>
</dbReference>
<dbReference type="PANTHER" id="PTHR19343">
    <property type="entry name" value="T CELL RECEPTOR ALPHA VARIABLE 1-2"/>
    <property type="match status" value="1"/>
</dbReference>
<keyword evidence="5" id="KW-0393">Immunoglobulin domain</keyword>
<reference evidence="8" key="2">
    <citation type="submission" date="2025-08" db="UniProtKB">
        <authorList>
            <consortium name="Ensembl"/>
        </authorList>
    </citation>
    <scope>IDENTIFICATION</scope>
</reference>
<dbReference type="GO" id="GO:0042101">
    <property type="term" value="C:T cell receptor complex"/>
    <property type="evidence" value="ECO:0007669"/>
    <property type="project" value="UniProtKB-KW"/>
</dbReference>
<keyword evidence="4" id="KW-0675">Receptor</keyword>
<dbReference type="InterPro" id="IPR013783">
    <property type="entry name" value="Ig-like_fold"/>
</dbReference>
<dbReference type="Proteomes" id="UP000314981">
    <property type="component" value="Chromosome 10"/>
</dbReference>
<dbReference type="GO" id="GO:0042605">
    <property type="term" value="F:peptide antigen binding"/>
    <property type="evidence" value="ECO:0007669"/>
    <property type="project" value="TreeGrafter"/>
</dbReference>
<evidence type="ECO:0000256" key="4">
    <source>
        <dbReference type="ARBA" id="ARBA00023170"/>
    </source>
</evidence>
<dbReference type="Ensembl" id="ENSBIXT00000048900.1">
    <property type="protein sequence ID" value="ENSBIXP00000039049.1"/>
    <property type="gene ID" value="ENSBIXG00000022970.1"/>
</dbReference>
<evidence type="ECO:0000313" key="8">
    <source>
        <dbReference type="Ensembl" id="ENSBIXP00000039049.1"/>
    </source>
</evidence>
<evidence type="ECO:0000256" key="6">
    <source>
        <dbReference type="ARBA" id="ARBA00043266"/>
    </source>
</evidence>
<evidence type="ECO:0000256" key="1">
    <source>
        <dbReference type="ARBA" id="ARBA00022729"/>
    </source>
</evidence>
<evidence type="ECO:0000256" key="3">
    <source>
        <dbReference type="ARBA" id="ARBA00023130"/>
    </source>
</evidence>
<dbReference type="Pfam" id="PF07686">
    <property type="entry name" value="V-set"/>
    <property type="match status" value="1"/>
</dbReference>
<dbReference type="InterPro" id="IPR013106">
    <property type="entry name" value="Ig_V-set"/>
</dbReference>
<feature type="domain" description="Immunoglobulin V-set" evidence="7">
    <location>
        <begin position="6"/>
        <end position="91"/>
    </location>
</feature>
<dbReference type="PANTHER" id="PTHR19343:SF15">
    <property type="entry name" value="IMMUNOGLOBULIN V-SET DOMAIN-CONTAINING PROTEIN"/>
    <property type="match status" value="1"/>
</dbReference>
<evidence type="ECO:0000259" key="7">
    <source>
        <dbReference type="Pfam" id="PF07686"/>
    </source>
</evidence>
<keyword evidence="9" id="KW-1185">Reference proteome</keyword>
<dbReference type="OMA" id="YSVWNIT"/>
<keyword evidence="2" id="KW-0391">Immunity</keyword>
<evidence type="ECO:0000256" key="2">
    <source>
        <dbReference type="ARBA" id="ARBA00022859"/>
    </source>
</evidence>
<dbReference type="InterPro" id="IPR036179">
    <property type="entry name" value="Ig-like_dom_sf"/>
</dbReference>
<evidence type="ECO:0000256" key="5">
    <source>
        <dbReference type="ARBA" id="ARBA00023319"/>
    </source>
</evidence>
<sequence>QYKLDQSPSFLSIQERTHADLNCTYQKKTFYNFVWFKQEPGKGLVSLSLIQSSQKEEADKDFKELLGKEKVYSVLHISASHSGDSATYFWALHRSALQAPAACPTTASCAS</sequence>
<keyword evidence="6" id="KW-1279">T cell receptor</keyword>
<dbReference type="InterPro" id="IPR051006">
    <property type="entry name" value="TCR_variable_domain"/>
</dbReference>